<keyword evidence="5 8" id="KW-0812">Transmembrane</keyword>
<dbReference type="PANTHER" id="PTHR30047:SF7">
    <property type="entry name" value="HIGH-AFFINITY CHOLINE TRANSPORT PROTEIN"/>
    <property type="match status" value="1"/>
</dbReference>
<dbReference type="HOGENOM" id="CLU_010118_5_0_9"/>
<feature type="transmembrane region" description="Helical" evidence="8">
    <location>
        <begin position="50"/>
        <end position="69"/>
    </location>
</feature>
<feature type="transmembrane region" description="Helical" evidence="8">
    <location>
        <begin position="90"/>
        <end position="109"/>
    </location>
</feature>
<dbReference type="Proteomes" id="UP000013782">
    <property type="component" value="Unassembled WGS sequence"/>
</dbReference>
<dbReference type="AlphaFoldDB" id="R2Q9B9"/>
<dbReference type="PANTHER" id="PTHR30047">
    <property type="entry name" value="HIGH-AFFINITY CHOLINE TRANSPORT PROTEIN-RELATED"/>
    <property type="match status" value="1"/>
</dbReference>
<comment type="caution">
    <text evidence="9">The sequence shown here is derived from an EMBL/GenBank/DDBJ whole genome shotgun (WGS) entry which is preliminary data.</text>
</comment>
<dbReference type="OrthoDB" id="9775735at2"/>
<dbReference type="PATRIC" id="fig|1158607.3.peg.2656"/>
<evidence type="ECO:0000256" key="4">
    <source>
        <dbReference type="ARBA" id="ARBA00022475"/>
    </source>
</evidence>
<organism evidence="9 10">
    <name type="scientific">Enterococcus pallens ATCC BAA-351</name>
    <dbReference type="NCBI Taxonomy" id="1158607"/>
    <lineage>
        <taxon>Bacteria</taxon>
        <taxon>Bacillati</taxon>
        <taxon>Bacillota</taxon>
        <taxon>Bacilli</taxon>
        <taxon>Lactobacillales</taxon>
        <taxon>Enterococcaceae</taxon>
        <taxon>Enterococcus</taxon>
    </lineage>
</organism>
<evidence type="ECO:0000313" key="9">
    <source>
        <dbReference type="EMBL" id="EOH93027.1"/>
    </source>
</evidence>
<feature type="transmembrane region" description="Helical" evidence="8">
    <location>
        <begin position="319"/>
        <end position="336"/>
    </location>
</feature>
<feature type="transmembrane region" description="Helical" evidence="8">
    <location>
        <begin position="451"/>
        <end position="468"/>
    </location>
</feature>
<protein>
    <submittedName>
        <fullName evidence="9">Betaine/carnitine/choline transporter (BCCT) family transporter</fullName>
    </submittedName>
</protein>
<dbReference type="EMBL" id="AJAQ01000018">
    <property type="protein sequence ID" value="EOH93027.1"/>
    <property type="molecule type" value="Genomic_DNA"/>
</dbReference>
<keyword evidence="10" id="KW-1185">Reference proteome</keyword>
<feature type="transmembrane region" description="Helical" evidence="8">
    <location>
        <begin position="12"/>
        <end position="30"/>
    </location>
</feature>
<dbReference type="eggNOG" id="COG1292">
    <property type="taxonomic scope" value="Bacteria"/>
</dbReference>
<dbReference type="GO" id="GO:0022857">
    <property type="term" value="F:transmembrane transporter activity"/>
    <property type="evidence" value="ECO:0007669"/>
    <property type="project" value="InterPro"/>
</dbReference>
<keyword evidence="3" id="KW-0813">Transport</keyword>
<dbReference type="STRING" id="160454.RV10_GL003893"/>
<accession>R2Q9B9</accession>
<feature type="transmembrane region" description="Helical" evidence="8">
    <location>
        <begin position="187"/>
        <end position="210"/>
    </location>
</feature>
<evidence type="ECO:0000256" key="1">
    <source>
        <dbReference type="ARBA" id="ARBA00004651"/>
    </source>
</evidence>
<feature type="transmembrane region" description="Helical" evidence="8">
    <location>
        <begin position="393"/>
        <end position="420"/>
    </location>
</feature>
<evidence type="ECO:0000256" key="7">
    <source>
        <dbReference type="ARBA" id="ARBA00023136"/>
    </source>
</evidence>
<evidence type="ECO:0000256" key="3">
    <source>
        <dbReference type="ARBA" id="ARBA00022448"/>
    </source>
</evidence>
<feature type="transmembrane region" description="Helical" evidence="8">
    <location>
        <begin position="146"/>
        <end position="166"/>
    </location>
</feature>
<reference evidence="9 10" key="1">
    <citation type="submission" date="2013-02" db="EMBL/GenBank/DDBJ databases">
        <title>The Genome Sequence of Enterococcus pallens BAA-351.</title>
        <authorList>
            <consortium name="The Broad Institute Genome Sequencing Platform"/>
            <consortium name="The Broad Institute Genome Sequencing Center for Infectious Disease"/>
            <person name="Earl A.M."/>
            <person name="Gilmore M.S."/>
            <person name="Lebreton F."/>
            <person name="Walker B."/>
            <person name="Young S.K."/>
            <person name="Zeng Q."/>
            <person name="Gargeya S."/>
            <person name="Fitzgerald M."/>
            <person name="Haas B."/>
            <person name="Abouelleil A."/>
            <person name="Alvarado L."/>
            <person name="Arachchi H.M."/>
            <person name="Berlin A.M."/>
            <person name="Chapman S.B."/>
            <person name="Dewar J."/>
            <person name="Goldberg J."/>
            <person name="Griggs A."/>
            <person name="Gujja S."/>
            <person name="Hansen M."/>
            <person name="Howarth C."/>
            <person name="Imamovic A."/>
            <person name="Larimer J."/>
            <person name="McCowan C."/>
            <person name="Murphy C."/>
            <person name="Neiman D."/>
            <person name="Pearson M."/>
            <person name="Priest M."/>
            <person name="Roberts A."/>
            <person name="Saif S."/>
            <person name="Shea T."/>
            <person name="Sisk P."/>
            <person name="Sykes S."/>
            <person name="Wortman J."/>
            <person name="Nusbaum C."/>
            <person name="Birren B."/>
        </authorList>
    </citation>
    <scope>NUCLEOTIDE SEQUENCE [LARGE SCALE GENOMIC DNA]</scope>
    <source>
        <strain evidence="9 10">ATCC BAA-351</strain>
    </source>
</reference>
<feature type="transmembrane region" description="Helical" evidence="8">
    <location>
        <begin position="348"/>
        <end position="373"/>
    </location>
</feature>
<feature type="transmembrane region" description="Helical" evidence="8">
    <location>
        <begin position="230"/>
        <end position="252"/>
    </location>
</feature>
<evidence type="ECO:0000256" key="5">
    <source>
        <dbReference type="ARBA" id="ARBA00022692"/>
    </source>
</evidence>
<proteinExistence type="inferred from homology"/>
<comment type="similarity">
    <text evidence="2">Belongs to the BCCT transporter (TC 2.A.15) family.</text>
</comment>
<evidence type="ECO:0000256" key="8">
    <source>
        <dbReference type="SAM" id="Phobius"/>
    </source>
</evidence>
<name>R2Q9B9_9ENTE</name>
<evidence type="ECO:0000256" key="2">
    <source>
        <dbReference type="ARBA" id="ARBA00005658"/>
    </source>
</evidence>
<dbReference type="RefSeq" id="WP_010757656.1">
    <property type="nucleotide sequence ID" value="NZ_ASWD01000001.1"/>
</dbReference>
<comment type="subcellular location">
    <subcellularLocation>
        <location evidence="1">Cell membrane</location>
        <topology evidence="1">Multi-pass membrane protein</topology>
    </subcellularLocation>
</comment>
<keyword evidence="4" id="KW-1003">Cell membrane</keyword>
<dbReference type="InterPro" id="IPR000060">
    <property type="entry name" value="BCCT_transptr"/>
</dbReference>
<dbReference type="Pfam" id="PF02028">
    <property type="entry name" value="BCCT"/>
    <property type="match status" value="1"/>
</dbReference>
<feature type="transmembrane region" description="Helical" evidence="8">
    <location>
        <begin position="480"/>
        <end position="499"/>
    </location>
</feature>
<keyword evidence="7 8" id="KW-0472">Membrane</keyword>
<feature type="transmembrane region" description="Helical" evidence="8">
    <location>
        <begin position="264"/>
        <end position="284"/>
    </location>
</feature>
<gene>
    <name evidence="9" type="ORF">UAU_02669</name>
</gene>
<evidence type="ECO:0000256" key="6">
    <source>
        <dbReference type="ARBA" id="ARBA00022989"/>
    </source>
</evidence>
<evidence type="ECO:0000313" key="10">
    <source>
        <dbReference type="Proteomes" id="UP000013782"/>
    </source>
</evidence>
<sequence length="507" mass="55731">MKKIIAGIDKKMFSVPAILAVVVVVTGILFKEEFGRFITLTFNWTEKHMGWFYSLGTFLFIPFCLWAAFSRVGSIKLGGQDANPDMSLGTWIAITFTSGMAMGVVFYGVGEGLANFMQPPDFSGNLSGSLEAAENALKYVYVHWGFQAYGIYTAAALGFAFVILNLKKRFALNAGLYPLIGDKAEKWPGYLVNWLCLYVLVASLGTNVGLGTLQLSAGINYILDTNLQPIVLQLLIIVTLGAIGITAACSGIHKGIKYISNFNMIIFGVLLLGAFIFGGTIFILNNTISSVGKYLEILIPQALYLEPVKQTGWVARNTIYYWSWWITVAPLTGLFLSKLGKGRTIKQFVFVNLFVPVGFIIVWFGTFGSSAILRQLNGINIWREVTEKGYPVAFFSYLNSLPLSTIFLILGIMAVFLSFITQSESMIYTIAEMTSLEEQNSQKTSSATSNFLKVFWGVMISTMGFTLIQSGGLEAVQTSVVMLGVPILIILIINCVSFIKATSNYLK</sequence>
<keyword evidence="6 8" id="KW-1133">Transmembrane helix</keyword>
<dbReference type="GO" id="GO:0005886">
    <property type="term" value="C:plasma membrane"/>
    <property type="evidence" value="ECO:0007669"/>
    <property type="project" value="UniProtKB-SubCell"/>
</dbReference>